<reference evidence="4 5" key="1">
    <citation type="submission" date="2020-10" db="EMBL/GenBank/DDBJ databases">
        <title>The Coptis chinensis genome and diversification of protoberbering-type alkaloids.</title>
        <authorList>
            <person name="Wang B."/>
            <person name="Shu S."/>
            <person name="Song C."/>
            <person name="Liu Y."/>
        </authorList>
    </citation>
    <scope>NUCLEOTIDE SEQUENCE [LARGE SCALE GENOMIC DNA]</scope>
    <source>
        <strain evidence="4">HL-2020</strain>
        <tissue evidence="4">Leaf</tissue>
    </source>
</reference>
<evidence type="ECO:0000313" key="4">
    <source>
        <dbReference type="EMBL" id="KAF9587982.1"/>
    </source>
</evidence>
<dbReference type="InterPro" id="IPR011331">
    <property type="entry name" value="Ribosomal_eL37/eL43"/>
</dbReference>
<dbReference type="GO" id="GO:0005840">
    <property type="term" value="C:ribosome"/>
    <property type="evidence" value="ECO:0007669"/>
    <property type="project" value="UniProtKB-KW"/>
</dbReference>
<organism evidence="4 5">
    <name type="scientific">Coptis chinensis</name>
    <dbReference type="NCBI Taxonomy" id="261450"/>
    <lineage>
        <taxon>Eukaryota</taxon>
        <taxon>Viridiplantae</taxon>
        <taxon>Streptophyta</taxon>
        <taxon>Embryophyta</taxon>
        <taxon>Tracheophyta</taxon>
        <taxon>Spermatophyta</taxon>
        <taxon>Magnoliopsida</taxon>
        <taxon>Ranunculales</taxon>
        <taxon>Ranunculaceae</taxon>
        <taxon>Coptidoideae</taxon>
        <taxon>Coptis</taxon>
    </lineage>
</organism>
<dbReference type="InterPro" id="IPR011332">
    <property type="entry name" value="Ribosomal_zn-bd"/>
</dbReference>
<dbReference type="EMBL" id="JADFTS010000009">
    <property type="protein sequence ID" value="KAF9587982.1"/>
    <property type="molecule type" value="Genomic_DNA"/>
</dbReference>
<sequence length="96" mass="11220">MVLCVSSRSWWGELFQPNRRSTLRFSWMKLWATNEVFLEEVKKVKKSNGQVLAINEAGIVGKYGARYGASLRKQIKKMEVSQHAKYFCKFSWQISL</sequence>
<dbReference type="Pfam" id="PF01780">
    <property type="entry name" value="Ribosomal_L37ae"/>
    <property type="match status" value="1"/>
</dbReference>
<dbReference type="PANTHER" id="PTHR48129">
    <property type="entry name" value="60S RIBOSOMAL PROTEIN L37A"/>
    <property type="match status" value="1"/>
</dbReference>
<name>A0A835GY11_9MAGN</name>
<protein>
    <submittedName>
        <fullName evidence="4">Uncharacterized protein</fullName>
    </submittedName>
</protein>
<evidence type="ECO:0000256" key="2">
    <source>
        <dbReference type="ARBA" id="ARBA00022980"/>
    </source>
</evidence>
<dbReference type="SUPFAM" id="SSF57829">
    <property type="entry name" value="Zn-binding ribosomal proteins"/>
    <property type="match status" value="1"/>
</dbReference>
<dbReference type="AlphaFoldDB" id="A0A835GY11"/>
<dbReference type="GO" id="GO:1990904">
    <property type="term" value="C:ribonucleoprotein complex"/>
    <property type="evidence" value="ECO:0007669"/>
    <property type="project" value="UniProtKB-KW"/>
</dbReference>
<dbReference type="Gene3D" id="2.20.25.30">
    <property type="match status" value="1"/>
</dbReference>
<dbReference type="Proteomes" id="UP000631114">
    <property type="component" value="Unassembled WGS sequence"/>
</dbReference>
<comment type="similarity">
    <text evidence="1">Belongs to the eukaryotic ribosomal protein eL43 family.</text>
</comment>
<gene>
    <name evidence="4" type="ORF">IFM89_006861</name>
</gene>
<evidence type="ECO:0000256" key="1">
    <source>
        <dbReference type="ARBA" id="ARBA00008672"/>
    </source>
</evidence>
<dbReference type="GO" id="GO:0006412">
    <property type="term" value="P:translation"/>
    <property type="evidence" value="ECO:0007669"/>
    <property type="project" value="InterPro"/>
</dbReference>
<keyword evidence="2" id="KW-0689">Ribosomal protein</keyword>
<evidence type="ECO:0000256" key="3">
    <source>
        <dbReference type="ARBA" id="ARBA00023274"/>
    </source>
</evidence>
<dbReference type="GO" id="GO:0003735">
    <property type="term" value="F:structural constituent of ribosome"/>
    <property type="evidence" value="ECO:0007669"/>
    <property type="project" value="InterPro"/>
</dbReference>
<proteinExistence type="inferred from homology"/>
<dbReference type="PANTHER" id="PTHR48129:SF1">
    <property type="entry name" value="LARGE RIBOSOMAL SUBUNIT PROTEIN EL43"/>
    <property type="match status" value="1"/>
</dbReference>
<comment type="caution">
    <text evidence="4">The sequence shown here is derived from an EMBL/GenBank/DDBJ whole genome shotgun (WGS) entry which is preliminary data.</text>
</comment>
<dbReference type="InterPro" id="IPR050522">
    <property type="entry name" value="Ribosomal_protein_eL43"/>
</dbReference>
<keyword evidence="5" id="KW-1185">Reference proteome</keyword>
<accession>A0A835GY11</accession>
<keyword evidence="3" id="KW-0687">Ribonucleoprotein</keyword>
<evidence type="ECO:0000313" key="5">
    <source>
        <dbReference type="Proteomes" id="UP000631114"/>
    </source>
</evidence>
<dbReference type="InterPro" id="IPR002674">
    <property type="entry name" value="Ribosomal_eL43"/>
</dbReference>